<dbReference type="OrthoDB" id="21474at2759"/>
<dbReference type="Pfam" id="PF08790">
    <property type="entry name" value="zf-LYAR"/>
    <property type="match status" value="1"/>
</dbReference>
<organism evidence="12">
    <name type="scientific">Notodromas monacha</name>
    <dbReference type="NCBI Taxonomy" id="399045"/>
    <lineage>
        <taxon>Eukaryota</taxon>
        <taxon>Metazoa</taxon>
        <taxon>Ecdysozoa</taxon>
        <taxon>Arthropoda</taxon>
        <taxon>Crustacea</taxon>
        <taxon>Oligostraca</taxon>
        <taxon>Ostracoda</taxon>
        <taxon>Podocopa</taxon>
        <taxon>Podocopida</taxon>
        <taxon>Cypridocopina</taxon>
        <taxon>Cypridoidea</taxon>
        <taxon>Cyprididae</taxon>
        <taxon>Notodromas</taxon>
    </lineage>
</organism>
<evidence type="ECO:0008006" key="14">
    <source>
        <dbReference type="Google" id="ProtNLM"/>
    </source>
</evidence>
<dbReference type="EMBL" id="OA883131">
    <property type="protein sequence ID" value="CAD7278048.1"/>
    <property type="molecule type" value="Genomic_DNA"/>
</dbReference>
<evidence type="ECO:0000256" key="6">
    <source>
        <dbReference type="ARBA" id="ARBA00023054"/>
    </source>
</evidence>
<dbReference type="FunFam" id="1.10.10.2100:FF:000002">
    <property type="entry name" value="cell growth-regulating nucleolar protein-like"/>
    <property type="match status" value="1"/>
</dbReference>
<dbReference type="PROSITE" id="PS51804">
    <property type="entry name" value="ZF_C2HC_LYAR"/>
    <property type="match status" value="2"/>
</dbReference>
<dbReference type="GO" id="GO:0003677">
    <property type="term" value="F:DNA binding"/>
    <property type="evidence" value="ECO:0007669"/>
    <property type="project" value="InterPro"/>
</dbReference>
<sequence>MVVFACNACGSSLKKNQVEKHYLTQCRKCESVSCMDCNKDFWGDEFKEHTKCITENEKYGGKNYQAKPSANKGEKKQEAWTEHVQSVLSSEASANMNPRLRTLLESVSQYPNVPRKKVKFENFVKNSIFCKDPQLISQAWDIFSSSKPEGVGKPQPEAVIVPAESSNDKENLSKREKKELRRKEHDKVEKKDKRKQIEDADTKPSKKRKRQQSHEENGDDEDDLTGSQDGADSGESEPQKKSKKKKQKELCESQEVEDVERQNGEEEELEVETPVKPRKFKWESVITEALTSAGGELPVKKLRKKVLAEYENQGGEGKGQKSLEWALSRFDKKIQNSGLFKVLKDRVKLVS</sequence>
<gene>
    <name evidence="12" type="ORF">NMOB1V02_LOCUS5763</name>
</gene>
<dbReference type="GO" id="GO:0008270">
    <property type="term" value="F:zinc ion binding"/>
    <property type="evidence" value="ECO:0007669"/>
    <property type="project" value="UniProtKB-KW"/>
</dbReference>
<keyword evidence="5" id="KW-0862">Zinc</keyword>
<evidence type="ECO:0000256" key="5">
    <source>
        <dbReference type="ARBA" id="ARBA00022833"/>
    </source>
</evidence>
<keyword evidence="3" id="KW-0677">Repeat</keyword>
<dbReference type="InterPro" id="IPR036236">
    <property type="entry name" value="Znf_C2H2_sf"/>
</dbReference>
<evidence type="ECO:0000313" key="12">
    <source>
        <dbReference type="EMBL" id="CAD7278048.1"/>
    </source>
</evidence>
<evidence type="ECO:0000256" key="9">
    <source>
        <dbReference type="SAM" id="MobiDB-lite"/>
    </source>
</evidence>
<dbReference type="GO" id="GO:0005730">
    <property type="term" value="C:nucleolus"/>
    <property type="evidence" value="ECO:0007669"/>
    <property type="project" value="TreeGrafter"/>
</dbReference>
<comment type="subcellular location">
    <subcellularLocation>
        <location evidence="1">Nucleus</location>
    </subcellularLocation>
</comment>
<dbReference type="Pfam" id="PF25879">
    <property type="entry name" value="WHD_LYAR"/>
    <property type="match status" value="1"/>
</dbReference>
<reference evidence="12" key="1">
    <citation type="submission" date="2020-11" db="EMBL/GenBank/DDBJ databases">
        <authorList>
            <person name="Tran Van P."/>
        </authorList>
    </citation>
    <scope>NUCLEOTIDE SEQUENCE</scope>
</reference>
<feature type="domain" description="Cell growth-regulating nucleolar protein-like winged helix" evidence="11">
    <location>
        <begin position="278"/>
        <end position="350"/>
    </location>
</feature>
<evidence type="ECO:0000256" key="4">
    <source>
        <dbReference type="ARBA" id="ARBA00022771"/>
    </source>
</evidence>
<keyword evidence="4 8" id="KW-0863">Zinc-finger</keyword>
<evidence type="ECO:0000259" key="11">
    <source>
        <dbReference type="Pfam" id="PF25879"/>
    </source>
</evidence>
<dbReference type="Proteomes" id="UP000678499">
    <property type="component" value="Unassembled WGS sequence"/>
</dbReference>
<evidence type="ECO:0000313" key="13">
    <source>
        <dbReference type="Proteomes" id="UP000678499"/>
    </source>
</evidence>
<dbReference type="EMBL" id="CAJPEX010001094">
    <property type="protein sequence ID" value="CAG0918200.1"/>
    <property type="molecule type" value="Genomic_DNA"/>
</dbReference>
<dbReference type="PANTHER" id="PTHR13100:SF10">
    <property type="entry name" value="CELL GROWTH-REGULATING NUCLEOLAR PROTEIN"/>
    <property type="match status" value="1"/>
</dbReference>
<evidence type="ECO:0000256" key="7">
    <source>
        <dbReference type="ARBA" id="ARBA00023242"/>
    </source>
</evidence>
<dbReference type="Gene3D" id="3.30.1490.490">
    <property type="match status" value="1"/>
</dbReference>
<dbReference type="FunFam" id="3.30.1490.490:FF:000001">
    <property type="entry name" value="cell growth-regulating nucleolar protein-like"/>
    <property type="match status" value="1"/>
</dbReference>
<feature type="compositionally biased region" description="Basic and acidic residues" evidence="9">
    <location>
        <begin position="166"/>
        <end position="204"/>
    </location>
</feature>
<dbReference type="AlphaFoldDB" id="A0A7R9BQ14"/>
<keyword evidence="2" id="KW-0479">Metal-binding</keyword>
<accession>A0A7R9BQ14</accession>
<feature type="region of interest" description="Disordered" evidence="9">
    <location>
        <begin position="147"/>
        <end position="274"/>
    </location>
</feature>
<evidence type="ECO:0000256" key="2">
    <source>
        <dbReference type="ARBA" id="ARBA00022723"/>
    </source>
</evidence>
<dbReference type="SUPFAM" id="SSF57667">
    <property type="entry name" value="beta-beta-alpha zinc fingers"/>
    <property type="match status" value="2"/>
</dbReference>
<evidence type="ECO:0000259" key="10">
    <source>
        <dbReference type="Pfam" id="PF08790"/>
    </source>
</evidence>
<keyword evidence="7" id="KW-0539">Nucleus</keyword>
<protein>
    <recommendedName>
        <fullName evidence="14">Cell growth-regulating nucleolar protein</fullName>
    </recommendedName>
</protein>
<evidence type="ECO:0000256" key="3">
    <source>
        <dbReference type="ARBA" id="ARBA00022737"/>
    </source>
</evidence>
<dbReference type="PANTHER" id="PTHR13100">
    <property type="entry name" value="CELL GROWTH-REGULATING NUCLEOLAR PROTEIN LYAR"/>
    <property type="match status" value="1"/>
</dbReference>
<dbReference type="InterPro" id="IPR039999">
    <property type="entry name" value="LYAR"/>
</dbReference>
<proteinExistence type="predicted"/>
<dbReference type="GO" id="GO:0006364">
    <property type="term" value="P:rRNA processing"/>
    <property type="evidence" value="ECO:0007669"/>
    <property type="project" value="TreeGrafter"/>
</dbReference>
<dbReference type="GO" id="GO:0000122">
    <property type="term" value="P:negative regulation of transcription by RNA polymerase II"/>
    <property type="evidence" value="ECO:0007669"/>
    <property type="project" value="TreeGrafter"/>
</dbReference>
<dbReference type="Gene3D" id="1.10.10.2100">
    <property type="match status" value="1"/>
</dbReference>
<evidence type="ECO:0000256" key="8">
    <source>
        <dbReference type="PROSITE-ProRule" id="PRU01145"/>
    </source>
</evidence>
<dbReference type="InterPro" id="IPR058719">
    <property type="entry name" value="WHD_LYAR"/>
</dbReference>
<evidence type="ECO:0000256" key="1">
    <source>
        <dbReference type="ARBA" id="ARBA00004123"/>
    </source>
</evidence>
<name>A0A7R9BQ14_9CRUS</name>
<keyword evidence="6" id="KW-0175">Coiled coil</keyword>
<dbReference type="InterPro" id="IPR014898">
    <property type="entry name" value="Znf_C2H2_LYAR"/>
</dbReference>
<keyword evidence="13" id="KW-1185">Reference proteome</keyword>
<feature type="domain" description="Zinc finger C2H2 LYAR-type" evidence="10">
    <location>
        <begin position="32"/>
        <end position="59"/>
    </location>
</feature>